<evidence type="ECO:0000313" key="4">
    <source>
        <dbReference type="EMBL" id="SFU55380.1"/>
    </source>
</evidence>
<name>A0A1I7H3Y4_9PROT</name>
<evidence type="ECO:0000313" key="5">
    <source>
        <dbReference type="Proteomes" id="UP000183926"/>
    </source>
</evidence>
<dbReference type="CDD" id="cd04301">
    <property type="entry name" value="NAT_SF"/>
    <property type="match status" value="1"/>
</dbReference>
<dbReference type="InterPro" id="IPR050832">
    <property type="entry name" value="Bact_Acetyltransf"/>
</dbReference>
<evidence type="ECO:0000259" key="3">
    <source>
        <dbReference type="PROSITE" id="PS51186"/>
    </source>
</evidence>
<dbReference type="InterPro" id="IPR016181">
    <property type="entry name" value="Acyl_CoA_acyltransferase"/>
</dbReference>
<dbReference type="Gene3D" id="3.40.630.30">
    <property type="match status" value="1"/>
</dbReference>
<gene>
    <name evidence="4" type="ORF">SAMN05216339_10437</name>
</gene>
<dbReference type="Proteomes" id="UP000183926">
    <property type="component" value="Unassembled WGS sequence"/>
</dbReference>
<proteinExistence type="predicted"/>
<keyword evidence="4" id="KW-0687">Ribonucleoprotein</keyword>
<evidence type="ECO:0000256" key="1">
    <source>
        <dbReference type="ARBA" id="ARBA00022679"/>
    </source>
</evidence>
<sequence length="197" mass="21713">MLSTMKMSDQMNSKIRIRTCSSGDEAVLALIGQATFLEAFAGVLDGQNILAHCASAHSVECYRSWLADSRYQLWLAEISPGHAPVGYMAVAPSPLLLSDNSSRDLELKRIYVFSKFQGQGLGKRLLQEAIAESRARLAERLLLGVYEHNDAAIGFYTRMGFRKVGTRKFNMGGLECDDYIMGLTVAASESIHSENIL</sequence>
<keyword evidence="4" id="KW-0689">Ribosomal protein</keyword>
<dbReference type="SUPFAM" id="SSF55729">
    <property type="entry name" value="Acyl-CoA N-acyltransferases (Nat)"/>
    <property type="match status" value="1"/>
</dbReference>
<keyword evidence="2" id="KW-0012">Acyltransferase</keyword>
<dbReference type="GO" id="GO:0016747">
    <property type="term" value="F:acyltransferase activity, transferring groups other than amino-acyl groups"/>
    <property type="evidence" value="ECO:0007669"/>
    <property type="project" value="InterPro"/>
</dbReference>
<accession>A0A1I7H3Y4</accession>
<dbReference type="GO" id="GO:0005840">
    <property type="term" value="C:ribosome"/>
    <property type="evidence" value="ECO:0007669"/>
    <property type="project" value="UniProtKB-KW"/>
</dbReference>
<dbReference type="PANTHER" id="PTHR43877">
    <property type="entry name" value="AMINOALKYLPHOSPHONATE N-ACETYLTRANSFERASE-RELATED-RELATED"/>
    <property type="match status" value="1"/>
</dbReference>
<dbReference type="PROSITE" id="PS51186">
    <property type="entry name" value="GNAT"/>
    <property type="match status" value="1"/>
</dbReference>
<dbReference type="Pfam" id="PF00583">
    <property type="entry name" value="Acetyltransf_1"/>
    <property type="match status" value="1"/>
</dbReference>
<dbReference type="AlphaFoldDB" id="A0A1I7H3Y4"/>
<evidence type="ECO:0000256" key="2">
    <source>
        <dbReference type="ARBA" id="ARBA00023315"/>
    </source>
</evidence>
<dbReference type="InterPro" id="IPR000182">
    <property type="entry name" value="GNAT_dom"/>
</dbReference>
<keyword evidence="1" id="KW-0808">Transferase</keyword>
<dbReference type="EMBL" id="FPBL01000004">
    <property type="protein sequence ID" value="SFU55380.1"/>
    <property type="molecule type" value="Genomic_DNA"/>
</dbReference>
<feature type="domain" description="N-acetyltransferase" evidence="3">
    <location>
        <begin position="15"/>
        <end position="186"/>
    </location>
</feature>
<protein>
    <submittedName>
        <fullName evidence="4">Ribosomal protein S18 acetylase RimI</fullName>
    </submittedName>
</protein>
<organism evidence="4 5">
    <name type="scientific">Nitrosomonas eutropha</name>
    <dbReference type="NCBI Taxonomy" id="916"/>
    <lineage>
        <taxon>Bacteria</taxon>
        <taxon>Pseudomonadati</taxon>
        <taxon>Pseudomonadota</taxon>
        <taxon>Betaproteobacteria</taxon>
        <taxon>Nitrosomonadales</taxon>
        <taxon>Nitrosomonadaceae</taxon>
        <taxon>Nitrosomonas</taxon>
    </lineage>
</organism>
<reference evidence="4 5" key="1">
    <citation type="submission" date="2016-10" db="EMBL/GenBank/DDBJ databases">
        <authorList>
            <person name="de Groot N.N."/>
        </authorList>
    </citation>
    <scope>NUCLEOTIDE SEQUENCE [LARGE SCALE GENOMIC DNA]</scope>
    <source>
        <strain evidence="4 5">Nm24</strain>
    </source>
</reference>